<name>A0A9J7BIJ4_9BACT</name>
<dbReference type="AlphaFoldDB" id="A0A9J7BIJ4"/>
<proteinExistence type="predicted"/>
<evidence type="ECO:0000313" key="2">
    <source>
        <dbReference type="Proteomes" id="UP001059380"/>
    </source>
</evidence>
<dbReference type="Proteomes" id="UP001059380">
    <property type="component" value="Chromosome"/>
</dbReference>
<keyword evidence="2" id="KW-1185">Reference proteome</keyword>
<dbReference type="KEGG" id="orp:MOP44_17210"/>
<sequence>MGIFDKFLKKNAQPKSQECVLIRLDGVNLPDEVYAKYDVATLEDQLIEEIETNRAGELDGHETGDSVTTIYLYGPDANRLYDVVEPVLKDYPLCKNARVVIRKGGPGSPQSEVQL</sequence>
<reference evidence="1" key="1">
    <citation type="submission" date="2021-04" db="EMBL/GenBank/DDBJ databases">
        <title>Phylogenetic analysis of Acidobacteriaceae.</title>
        <authorList>
            <person name="Qiu L."/>
            <person name="Zhang Q."/>
        </authorList>
    </citation>
    <scope>NUCLEOTIDE SEQUENCE</scope>
    <source>
        <strain evidence="1">DSM 25168</strain>
    </source>
</reference>
<gene>
    <name evidence="1" type="ORF">MOP44_17210</name>
</gene>
<accession>A0A9J7BIJ4</accession>
<protein>
    <submittedName>
        <fullName evidence="1">Uncharacterized protein</fullName>
    </submittedName>
</protein>
<organism evidence="1 2">
    <name type="scientific">Occallatibacter riparius</name>
    <dbReference type="NCBI Taxonomy" id="1002689"/>
    <lineage>
        <taxon>Bacteria</taxon>
        <taxon>Pseudomonadati</taxon>
        <taxon>Acidobacteriota</taxon>
        <taxon>Terriglobia</taxon>
        <taxon>Terriglobales</taxon>
        <taxon>Acidobacteriaceae</taxon>
        <taxon>Occallatibacter</taxon>
    </lineage>
</organism>
<dbReference type="RefSeq" id="WP_260791491.1">
    <property type="nucleotide sequence ID" value="NZ_CP093313.1"/>
</dbReference>
<dbReference type="EMBL" id="CP093313">
    <property type="protein sequence ID" value="UWZ82307.1"/>
    <property type="molecule type" value="Genomic_DNA"/>
</dbReference>
<evidence type="ECO:0000313" key="1">
    <source>
        <dbReference type="EMBL" id="UWZ82307.1"/>
    </source>
</evidence>